<name>A0ABX1J013_9PSEU</name>
<feature type="region of interest" description="Disordered" evidence="1">
    <location>
        <begin position="1"/>
        <end position="60"/>
    </location>
</feature>
<dbReference type="Proteomes" id="UP000715441">
    <property type="component" value="Unassembled WGS sequence"/>
</dbReference>
<comment type="caution">
    <text evidence="2">The sequence shown here is derived from an EMBL/GenBank/DDBJ whole genome shotgun (WGS) entry which is preliminary data.</text>
</comment>
<sequence>MAKHRIDDQSKNGRWGGPELVRPGDDRPAAQQHPARHDRDRDRRDSGQVEQAVAEDVTAG</sequence>
<evidence type="ECO:0000256" key="1">
    <source>
        <dbReference type="SAM" id="MobiDB-lite"/>
    </source>
</evidence>
<accession>A0ABX1J013</accession>
<proteinExistence type="predicted"/>
<protein>
    <submittedName>
        <fullName evidence="2">Uncharacterized protein</fullName>
    </submittedName>
</protein>
<keyword evidence="3" id="KW-1185">Reference proteome</keyword>
<dbReference type="EMBL" id="JAAXLS010000001">
    <property type="protein sequence ID" value="NKQ51622.1"/>
    <property type="molecule type" value="Genomic_DNA"/>
</dbReference>
<feature type="compositionally biased region" description="Basic and acidic residues" evidence="1">
    <location>
        <begin position="1"/>
        <end position="11"/>
    </location>
</feature>
<evidence type="ECO:0000313" key="3">
    <source>
        <dbReference type="Proteomes" id="UP000715441"/>
    </source>
</evidence>
<organism evidence="2 3">
    <name type="scientific">Amycolatopsis acididurans</name>
    <dbReference type="NCBI Taxonomy" id="2724524"/>
    <lineage>
        <taxon>Bacteria</taxon>
        <taxon>Bacillati</taxon>
        <taxon>Actinomycetota</taxon>
        <taxon>Actinomycetes</taxon>
        <taxon>Pseudonocardiales</taxon>
        <taxon>Pseudonocardiaceae</taxon>
        <taxon>Amycolatopsis</taxon>
    </lineage>
</organism>
<reference evidence="2 3" key="1">
    <citation type="submission" date="2020-04" db="EMBL/GenBank/DDBJ databases">
        <title>Novel species.</title>
        <authorList>
            <person name="Teo W.F.A."/>
            <person name="Lipun K."/>
            <person name="Srisuk N."/>
            <person name="Duangmal K."/>
        </authorList>
    </citation>
    <scope>NUCLEOTIDE SEQUENCE [LARGE SCALE GENOMIC DNA]</scope>
    <source>
        <strain evidence="2 3">K13G38</strain>
    </source>
</reference>
<gene>
    <name evidence="2" type="ORF">HFP15_01860</name>
</gene>
<feature type="compositionally biased region" description="Basic and acidic residues" evidence="1">
    <location>
        <begin position="35"/>
        <end position="47"/>
    </location>
</feature>
<dbReference type="RefSeq" id="WP_168510665.1">
    <property type="nucleotide sequence ID" value="NZ_JAAXLS010000001.1"/>
</dbReference>
<evidence type="ECO:0000313" key="2">
    <source>
        <dbReference type="EMBL" id="NKQ51622.1"/>
    </source>
</evidence>